<protein>
    <recommendedName>
        <fullName evidence="12">Senescence-associated carboxylesterase 101-like</fullName>
    </recommendedName>
</protein>
<comment type="caution">
    <text evidence="10">The sequence shown here is derived from an EMBL/GenBank/DDBJ whole genome shotgun (WGS) entry which is preliminary data.</text>
</comment>
<dbReference type="EMBL" id="JAZDWU010000007">
    <property type="protein sequence ID" value="KAK9997525.1"/>
    <property type="molecule type" value="Genomic_DNA"/>
</dbReference>
<proteinExistence type="predicted"/>
<comment type="subcellular location">
    <subcellularLocation>
        <location evidence="2">Cytoplasm</location>
    </subcellularLocation>
    <subcellularLocation>
        <location evidence="1">Nucleus</location>
    </subcellularLocation>
</comment>
<evidence type="ECO:0000313" key="10">
    <source>
        <dbReference type="EMBL" id="KAK9997525.1"/>
    </source>
</evidence>
<keyword evidence="7" id="KW-0812">Transmembrane</keyword>
<accession>A0AAW2CKE5</accession>
<dbReference type="GO" id="GO:0005737">
    <property type="term" value="C:cytoplasm"/>
    <property type="evidence" value="ECO:0007669"/>
    <property type="project" value="UniProtKB-SubCell"/>
</dbReference>
<reference evidence="10 11" key="1">
    <citation type="submission" date="2024-01" db="EMBL/GenBank/DDBJ databases">
        <title>A telomere-to-telomere, gap-free genome of sweet tea (Lithocarpus litseifolius).</title>
        <authorList>
            <person name="Zhou J."/>
        </authorList>
    </citation>
    <scope>NUCLEOTIDE SEQUENCE [LARGE SCALE GENOMIC DNA]</scope>
    <source>
        <strain evidence="10">Zhou-2022a</strain>
        <tissue evidence="10">Leaf</tissue>
    </source>
</reference>
<name>A0AAW2CKE5_9ROSI</name>
<gene>
    <name evidence="10" type="ORF">SO802_022211</name>
</gene>
<evidence type="ECO:0000256" key="5">
    <source>
        <dbReference type="ARBA" id="ARBA00022821"/>
    </source>
</evidence>
<evidence type="ECO:0000256" key="3">
    <source>
        <dbReference type="ARBA" id="ARBA00022490"/>
    </source>
</evidence>
<evidence type="ECO:0000256" key="6">
    <source>
        <dbReference type="ARBA" id="ARBA00023242"/>
    </source>
</evidence>
<dbReference type="Proteomes" id="UP001459277">
    <property type="component" value="Unassembled WGS sequence"/>
</dbReference>
<keyword evidence="7" id="KW-1133">Transmembrane helix</keyword>
<dbReference type="SUPFAM" id="SSF53474">
    <property type="entry name" value="alpha/beta-Hydrolases"/>
    <property type="match status" value="1"/>
</dbReference>
<keyword evidence="11" id="KW-1185">Reference proteome</keyword>
<evidence type="ECO:0000256" key="1">
    <source>
        <dbReference type="ARBA" id="ARBA00004123"/>
    </source>
</evidence>
<keyword evidence="5" id="KW-0611">Plant defense</keyword>
<organism evidence="10 11">
    <name type="scientific">Lithocarpus litseifolius</name>
    <dbReference type="NCBI Taxonomy" id="425828"/>
    <lineage>
        <taxon>Eukaryota</taxon>
        <taxon>Viridiplantae</taxon>
        <taxon>Streptophyta</taxon>
        <taxon>Embryophyta</taxon>
        <taxon>Tracheophyta</taxon>
        <taxon>Spermatophyta</taxon>
        <taxon>Magnoliopsida</taxon>
        <taxon>eudicotyledons</taxon>
        <taxon>Gunneridae</taxon>
        <taxon>Pentapetalae</taxon>
        <taxon>rosids</taxon>
        <taxon>fabids</taxon>
        <taxon>Fagales</taxon>
        <taxon>Fagaceae</taxon>
        <taxon>Lithocarpus</taxon>
    </lineage>
</organism>
<evidence type="ECO:0000259" key="8">
    <source>
        <dbReference type="Pfam" id="PF01764"/>
    </source>
</evidence>
<dbReference type="Pfam" id="PF18117">
    <property type="entry name" value="EDS1_EP"/>
    <property type="match status" value="1"/>
</dbReference>
<keyword evidence="4" id="KW-0378">Hydrolase</keyword>
<dbReference type="Pfam" id="PF01764">
    <property type="entry name" value="Lipase_3"/>
    <property type="match status" value="1"/>
</dbReference>
<dbReference type="AlphaFoldDB" id="A0AAW2CKE5"/>
<dbReference type="InterPro" id="IPR041266">
    <property type="entry name" value="EDS1_EP"/>
</dbReference>
<evidence type="ECO:0000256" key="7">
    <source>
        <dbReference type="SAM" id="Phobius"/>
    </source>
</evidence>
<dbReference type="InterPro" id="IPR002921">
    <property type="entry name" value="Fungal_lipase-type"/>
</dbReference>
<dbReference type="GO" id="GO:0005634">
    <property type="term" value="C:nucleus"/>
    <property type="evidence" value="ECO:0007669"/>
    <property type="project" value="UniProtKB-SubCell"/>
</dbReference>
<keyword evidence="6" id="KW-0539">Nucleus</keyword>
<dbReference type="PANTHER" id="PTHR46898">
    <property type="entry name" value="SENESCENCE-ASSOCIATED CARBOXYLESTERASE 101"/>
    <property type="match status" value="1"/>
</dbReference>
<keyword evidence="7" id="KW-0472">Membrane</keyword>
<feature type="domain" description="Fungal lipase-type" evidence="8">
    <location>
        <begin position="9"/>
        <end position="84"/>
    </location>
</feature>
<dbReference type="GO" id="GO:0006629">
    <property type="term" value="P:lipid metabolic process"/>
    <property type="evidence" value="ECO:0007669"/>
    <property type="project" value="InterPro"/>
</dbReference>
<dbReference type="PANTHER" id="PTHR46898:SF3">
    <property type="entry name" value="FUNGAL LIPASE-LIKE DOMAIN-CONTAINING PROTEIN"/>
    <property type="match status" value="1"/>
</dbReference>
<dbReference type="GO" id="GO:0052689">
    <property type="term" value="F:carboxylic ester hydrolase activity"/>
    <property type="evidence" value="ECO:0007669"/>
    <property type="project" value="InterPro"/>
</dbReference>
<sequence length="270" mass="30428">MEIDNSKPLIITGSSLGGSVASLFTLWLLETINFSITKRPLCSTFGSPLIGDSGLQNAILKYPTWSSCFLHVVSDQDPVPRVLNTNVYKPFGTFLLFSESECGCFEDSQTILELLMATYSECPGNQNPNQILELYRKIVEYLNHKETEKPSSGQNDLKKQIVASSLTEDSLFWAHAEEARISVARISHKGGSVMEKESLNCKLIEFENYVLDLMKNYAVLPEIFLTGTSFMKWWEEYRKIKGTSYSLNLANLMNNAENYDKYATGCLVIH</sequence>
<evidence type="ECO:0000259" key="9">
    <source>
        <dbReference type="Pfam" id="PF18117"/>
    </source>
</evidence>
<dbReference type="InterPro" id="IPR044603">
    <property type="entry name" value="SAG101-like"/>
</dbReference>
<evidence type="ECO:0008006" key="12">
    <source>
        <dbReference type="Google" id="ProtNLM"/>
    </source>
</evidence>
<evidence type="ECO:0000313" key="11">
    <source>
        <dbReference type="Proteomes" id="UP001459277"/>
    </source>
</evidence>
<evidence type="ECO:0000256" key="2">
    <source>
        <dbReference type="ARBA" id="ARBA00004496"/>
    </source>
</evidence>
<feature type="domain" description="EDS1 EP" evidence="9">
    <location>
        <begin position="135"/>
        <end position="251"/>
    </location>
</feature>
<keyword evidence="3" id="KW-0963">Cytoplasm</keyword>
<dbReference type="Gene3D" id="3.40.50.1820">
    <property type="entry name" value="alpha/beta hydrolase"/>
    <property type="match status" value="1"/>
</dbReference>
<feature type="transmembrane region" description="Helical" evidence="7">
    <location>
        <begin position="9"/>
        <end position="29"/>
    </location>
</feature>
<evidence type="ECO:0000256" key="4">
    <source>
        <dbReference type="ARBA" id="ARBA00022801"/>
    </source>
</evidence>
<dbReference type="GO" id="GO:0006952">
    <property type="term" value="P:defense response"/>
    <property type="evidence" value="ECO:0007669"/>
    <property type="project" value="UniProtKB-KW"/>
</dbReference>
<dbReference type="InterPro" id="IPR029058">
    <property type="entry name" value="AB_hydrolase_fold"/>
</dbReference>